<gene>
    <name evidence="1" type="ORF">EG244_01905</name>
</gene>
<keyword evidence="2" id="KW-1185">Reference proteome</keyword>
<evidence type="ECO:0000313" key="2">
    <source>
        <dbReference type="Proteomes" id="UP000282125"/>
    </source>
</evidence>
<name>A0A3P3DXK7_9RHOB</name>
<evidence type="ECO:0000313" key="1">
    <source>
        <dbReference type="EMBL" id="RRH78222.1"/>
    </source>
</evidence>
<proteinExistence type="predicted"/>
<dbReference type="Proteomes" id="UP000282125">
    <property type="component" value="Unassembled WGS sequence"/>
</dbReference>
<protein>
    <submittedName>
        <fullName evidence="1">Uncharacterized protein</fullName>
    </submittedName>
</protein>
<reference evidence="1 2" key="1">
    <citation type="submission" date="2018-11" db="EMBL/GenBank/DDBJ databases">
        <title>Gemmobacter sp. nov., YIM 102744-1 draft genome.</title>
        <authorList>
            <person name="Li G."/>
            <person name="Jiang Y."/>
        </authorList>
    </citation>
    <scope>NUCLEOTIDE SEQUENCE [LARGE SCALE GENOMIC DNA]</scope>
    <source>
        <strain evidence="1 2">YIM 102744-1</strain>
    </source>
</reference>
<dbReference type="RefSeq" id="WP_124963312.1">
    <property type="nucleotide sequence ID" value="NZ_RRAZ01000002.1"/>
</dbReference>
<accession>A0A3P3DXK7</accession>
<organism evidence="1 2">
    <name type="scientific">Falsigemmobacter faecalis</name>
    <dbReference type="NCBI Taxonomy" id="2488730"/>
    <lineage>
        <taxon>Bacteria</taxon>
        <taxon>Pseudomonadati</taxon>
        <taxon>Pseudomonadota</taxon>
        <taxon>Alphaproteobacteria</taxon>
        <taxon>Rhodobacterales</taxon>
        <taxon>Paracoccaceae</taxon>
        <taxon>Falsigemmobacter</taxon>
    </lineage>
</organism>
<sequence length="222" mass="23853">MLAAFDSTGRGPEGYANLMKDLAGAYDPREMVLEVIAELNQDGTKAARLIRVTADQSLLENEKNGRLVAETGQFHFRGQALAWVTIDNGPLLSGHHPEGLVNMSVDFASQTANINLRTENSLTSEVEVKLEAENLPFNIRTGAFGGAVVMQVGTDTLGRSGDIPGHLRGNVGGTPVWTNSIHDLTTSGLFTGAGTTRFGGDDKTPKDVRIDGMWFGRDLPRD</sequence>
<dbReference type="EMBL" id="RRAZ01000002">
    <property type="protein sequence ID" value="RRH78222.1"/>
    <property type="molecule type" value="Genomic_DNA"/>
</dbReference>
<dbReference type="AlphaFoldDB" id="A0A3P3DXK7"/>
<dbReference type="OrthoDB" id="7844230at2"/>
<comment type="caution">
    <text evidence="1">The sequence shown here is derived from an EMBL/GenBank/DDBJ whole genome shotgun (WGS) entry which is preliminary data.</text>
</comment>